<evidence type="ECO:0000259" key="3">
    <source>
        <dbReference type="Pfam" id="PF25989"/>
    </source>
</evidence>
<dbReference type="GO" id="GO:1990281">
    <property type="term" value="C:efflux pump complex"/>
    <property type="evidence" value="ECO:0007669"/>
    <property type="project" value="TreeGrafter"/>
</dbReference>
<dbReference type="PANTHER" id="PTHR30469">
    <property type="entry name" value="MULTIDRUG RESISTANCE PROTEIN MDTA"/>
    <property type="match status" value="1"/>
</dbReference>
<comment type="caution">
    <text evidence="4">The sequence shown here is derived from an EMBL/GenBank/DDBJ whole genome shotgun (WGS) entry which is preliminary data.</text>
</comment>
<dbReference type="InterPro" id="IPR006143">
    <property type="entry name" value="RND_pump_MFP"/>
</dbReference>
<dbReference type="Pfam" id="PF25989">
    <property type="entry name" value="YknX_C"/>
    <property type="match status" value="1"/>
</dbReference>
<evidence type="ECO:0000256" key="1">
    <source>
        <dbReference type="ARBA" id="ARBA00009477"/>
    </source>
</evidence>
<protein>
    <submittedName>
        <fullName evidence="4">Efflux RND transporter periplasmic adaptor subunit</fullName>
    </submittedName>
</protein>
<dbReference type="Gene3D" id="2.40.30.170">
    <property type="match status" value="1"/>
</dbReference>
<evidence type="ECO:0000313" key="5">
    <source>
        <dbReference type="Proteomes" id="UP000325218"/>
    </source>
</evidence>
<dbReference type="OrthoDB" id="2380376at2"/>
<dbReference type="AlphaFoldDB" id="A0A5D0CPW1"/>
<evidence type="ECO:0000256" key="2">
    <source>
        <dbReference type="SAM" id="Coils"/>
    </source>
</evidence>
<proteinExistence type="inferred from homology"/>
<dbReference type="Proteomes" id="UP000325218">
    <property type="component" value="Unassembled WGS sequence"/>
</dbReference>
<evidence type="ECO:0000313" key="4">
    <source>
        <dbReference type="EMBL" id="TYA11788.1"/>
    </source>
</evidence>
<dbReference type="GO" id="GO:0015562">
    <property type="term" value="F:efflux transmembrane transporter activity"/>
    <property type="evidence" value="ECO:0007669"/>
    <property type="project" value="TreeGrafter"/>
</dbReference>
<gene>
    <name evidence="4" type="ORF">FRY98_21360</name>
</gene>
<dbReference type="InterPro" id="IPR058637">
    <property type="entry name" value="YknX-like_C"/>
</dbReference>
<dbReference type="PANTHER" id="PTHR30469:SF15">
    <property type="entry name" value="HLYD FAMILY OF SECRETION PROTEINS"/>
    <property type="match status" value="1"/>
</dbReference>
<dbReference type="SUPFAM" id="SSF111369">
    <property type="entry name" value="HlyD-like secretion proteins"/>
    <property type="match status" value="1"/>
</dbReference>
<accession>A0A5D0CPW1</accession>
<feature type="domain" description="YknX-like C-terminal permuted SH3-like" evidence="3">
    <location>
        <begin position="262"/>
        <end position="328"/>
    </location>
</feature>
<keyword evidence="2" id="KW-0175">Coiled coil</keyword>
<dbReference type="Gene3D" id="2.40.50.100">
    <property type="match status" value="1"/>
</dbReference>
<dbReference type="EMBL" id="VSDO01000004">
    <property type="protein sequence ID" value="TYA11788.1"/>
    <property type="molecule type" value="Genomic_DNA"/>
</dbReference>
<keyword evidence="5" id="KW-1185">Reference proteome</keyword>
<dbReference type="Gene3D" id="2.40.420.20">
    <property type="match status" value="1"/>
</dbReference>
<dbReference type="Gene3D" id="1.10.287.470">
    <property type="entry name" value="Helix hairpin bin"/>
    <property type="match status" value="1"/>
</dbReference>
<comment type="similarity">
    <text evidence="1">Belongs to the membrane fusion protein (MFP) (TC 8.A.1) family.</text>
</comment>
<dbReference type="NCBIfam" id="TIGR01730">
    <property type="entry name" value="RND_mfp"/>
    <property type="match status" value="1"/>
</dbReference>
<reference evidence="4 5" key="1">
    <citation type="submission" date="2019-08" db="EMBL/GenBank/DDBJ databases">
        <title>Genome sequencing of Paenibacillus faecis DSM 23593(T).</title>
        <authorList>
            <person name="Kook J.-K."/>
            <person name="Park S.-N."/>
            <person name="Lim Y.K."/>
        </authorList>
    </citation>
    <scope>NUCLEOTIDE SEQUENCE [LARGE SCALE GENOMIC DNA]</scope>
    <source>
        <strain evidence="4 5">DSM 23593</strain>
    </source>
</reference>
<name>A0A5D0CPW1_9BACL</name>
<feature type="coiled-coil region" evidence="2">
    <location>
        <begin position="67"/>
        <end position="94"/>
    </location>
</feature>
<organism evidence="4 5">
    <name type="scientific">Paenibacillus faecis</name>
    <dbReference type="NCBI Taxonomy" id="862114"/>
    <lineage>
        <taxon>Bacteria</taxon>
        <taxon>Bacillati</taxon>
        <taxon>Bacillota</taxon>
        <taxon>Bacilli</taxon>
        <taxon>Bacillales</taxon>
        <taxon>Paenibacillaceae</taxon>
        <taxon>Paenibacillus</taxon>
    </lineage>
</organism>
<sequence length="329" mass="35062">MNMNRALAVKTAEVTEGEIAEEIYTNGKLEPEATTKLYSPVSGIVGELRIKAGDTVTKGQVLLTLKQDGIREQLAKERLSLEQAEAERLQAKKQHFEAFKKSVSEDPSLDVEEPDLTSFDLRIKSSKLTIASLEDKLANSAVYATAGGVVTSLTADAGQMIAEGSEIAQISDLSGFKVRANLNELDAGKAAVGMKAVVTGESISGTYEGVVDYLAPTAKIVDSTSKDATVEMVVRLSSTAAELRPGYTVTVAMKVPDKPRLLVPIGAVQYEGEQAYVFTVEEGKAVKVPVQTGKEGDEQIEITKGVAKGEPVVVEGLESLKDGDKVTVR</sequence>